<dbReference type="GO" id="GO:0006564">
    <property type="term" value="P:L-serine biosynthetic process"/>
    <property type="evidence" value="ECO:0007669"/>
    <property type="project" value="UniProtKB-UniRule"/>
</dbReference>
<dbReference type="SUPFAM" id="SSF52283">
    <property type="entry name" value="Formate/glycerate dehydrogenase catalytic domain-like"/>
    <property type="match status" value="1"/>
</dbReference>
<dbReference type="InterPro" id="IPR006236">
    <property type="entry name" value="PGDH"/>
</dbReference>
<dbReference type="InterPro" id="IPR029009">
    <property type="entry name" value="ASB_dom_sf"/>
</dbReference>
<dbReference type="SUPFAM" id="SSF143548">
    <property type="entry name" value="Serine metabolism enzymes domain"/>
    <property type="match status" value="1"/>
</dbReference>
<comment type="pathway">
    <text evidence="2 11">Amino-acid biosynthesis; L-serine biosynthesis; L-serine from 3-phospho-D-glycerate: step 1/3.</text>
</comment>
<dbReference type="PROSITE" id="PS00671">
    <property type="entry name" value="D_2_HYDROXYACID_DH_3"/>
    <property type="match status" value="1"/>
</dbReference>
<proteinExistence type="inferred from homology"/>
<dbReference type="RefSeq" id="WP_132550460.1">
    <property type="nucleotide sequence ID" value="NZ_SMAA01000012.1"/>
</dbReference>
<dbReference type="Gene3D" id="3.30.70.260">
    <property type="match status" value="1"/>
</dbReference>
<dbReference type="UniPathway" id="UPA00135">
    <property type="reaction ID" value="UER00196"/>
</dbReference>
<keyword evidence="7 11" id="KW-0520">NAD</keyword>
<dbReference type="Proteomes" id="UP000295188">
    <property type="component" value="Unassembled WGS sequence"/>
</dbReference>
<protein>
    <recommendedName>
        <fullName evidence="4 11">D-3-phosphoglycerate dehydrogenase</fullName>
        <ecNumber evidence="11">1.1.1.95</ecNumber>
    </recommendedName>
</protein>
<dbReference type="InterPro" id="IPR036291">
    <property type="entry name" value="NAD(P)-bd_dom_sf"/>
</dbReference>
<evidence type="ECO:0000313" key="13">
    <source>
        <dbReference type="EMBL" id="TCS78017.1"/>
    </source>
</evidence>
<dbReference type="InterPro" id="IPR002912">
    <property type="entry name" value="ACT_dom"/>
</dbReference>
<comment type="function">
    <text evidence="1">Catalyzes the reversible oxidation of 3-phospho-D-glycerate to 3-phosphonooxypyruvate, the first step of the phosphorylated L-serine biosynthesis pathway. Also catalyzes the reversible oxidation of 2-hydroxyglutarate to 2-oxoglutarate.</text>
</comment>
<keyword evidence="14" id="KW-1185">Reference proteome</keyword>
<dbReference type="OrthoDB" id="9805416at2"/>
<dbReference type="InterPro" id="IPR045865">
    <property type="entry name" value="ACT-like_dom_sf"/>
</dbReference>
<evidence type="ECO:0000256" key="9">
    <source>
        <dbReference type="ARBA" id="ARBA00048126"/>
    </source>
</evidence>
<dbReference type="InterPro" id="IPR006140">
    <property type="entry name" value="D-isomer_DH_NAD-bd"/>
</dbReference>
<dbReference type="SUPFAM" id="SSF55021">
    <property type="entry name" value="ACT-like"/>
    <property type="match status" value="1"/>
</dbReference>
<evidence type="ECO:0000256" key="4">
    <source>
        <dbReference type="ARBA" id="ARBA00021582"/>
    </source>
</evidence>
<dbReference type="Gene3D" id="3.30.1330.90">
    <property type="entry name" value="D-3-phosphoglycerate dehydrogenase, domain 3"/>
    <property type="match status" value="1"/>
</dbReference>
<name>A0A4R3K5M1_9FIRM</name>
<dbReference type="FunFam" id="3.30.1330.90:FF:000003">
    <property type="entry name" value="D-3-phosphoglycerate dehydrogenase"/>
    <property type="match status" value="1"/>
</dbReference>
<accession>A0A4R3K5M1</accession>
<dbReference type="PROSITE" id="PS00670">
    <property type="entry name" value="D_2_HYDROXYACID_DH_2"/>
    <property type="match status" value="1"/>
</dbReference>
<dbReference type="Pfam" id="PF02826">
    <property type="entry name" value="2-Hacid_dh_C"/>
    <property type="match status" value="1"/>
</dbReference>
<keyword evidence="8 11" id="KW-0718">Serine biosynthesis</keyword>
<dbReference type="InterPro" id="IPR054480">
    <property type="entry name" value="AHAS_small-like_ACT"/>
</dbReference>
<evidence type="ECO:0000256" key="6">
    <source>
        <dbReference type="ARBA" id="ARBA00023002"/>
    </source>
</evidence>
<organism evidence="13 14">
    <name type="scientific">Pectinatus cerevisiiphilus</name>
    <dbReference type="NCBI Taxonomy" id="86956"/>
    <lineage>
        <taxon>Bacteria</taxon>
        <taxon>Bacillati</taxon>
        <taxon>Bacillota</taxon>
        <taxon>Negativicutes</taxon>
        <taxon>Selenomonadales</taxon>
        <taxon>Selenomonadaceae</taxon>
        <taxon>Pectinatus</taxon>
    </lineage>
</organism>
<comment type="similarity">
    <text evidence="3 11">Belongs to the D-isomer specific 2-hydroxyacid dehydrogenase family.</text>
</comment>
<evidence type="ECO:0000256" key="1">
    <source>
        <dbReference type="ARBA" id="ARBA00003800"/>
    </source>
</evidence>
<evidence type="ECO:0000256" key="5">
    <source>
        <dbReference type="ARBA" id="ARBA00022605"/>
    </source>
</evidence>
<dbReference type="PANTHER" id="PTHR42789">
    <property type="entry name" value="D-ISOMER SPECIFIC 2-HYDROXYACID DEHYDROGENASE FAMILY PROTEIN (AFU_ORTHOLOGUE AFUA_6G10090)"/>
    <property type="match status" value="1"/>
</dbReference>
<dbReference type="Pfam" id="PF19304">
    <property type="entry name" value="PGDH_inter"/>
    <property type="match status" value="1"/>
</dbReference>
<dbReference type="InterPro" id="IPR050857">
    <property type="entry name" value="D-2-hydroxyacid_DH"/>
</dbReference>
<dbReference type="PROSITE" id="PS00065">
    <property type="entry name" value="D_2_HYDROXYACID_DH_1"/>
    <property type="match status" value="1"/>
</dbReference>
<dbReference type="Pfam" id="PF22629">
    <property type="entry name" value="ACT_AHAS_ss"/>
    <property type="match status" value="1"/>
</dbReference>
<dbReference type="GO" id="GO:0051287">
    <property type="term" value="F:NAD binding"/>
    <property type="evidence" value="ECO:0007669"/>
    <property type="project" value="UniProtKB-UniRule"/>
</dbReference>
<evidence type="ECO:0000259" key="12">
    <source>
        <dbReference type="PROSITE" id="PS51671"/>
    </source>
</evidence>
<evidence type="ECO:0000256" key="3">
    <source>
        <dbReference type="ARBA" id="ARBA00005854"/>
    </source>
</evidence>
<dbReference type="InterPro" id="IPR029752">
    <property type="entry name" value="D-isomer_DH_CS1"/>
</dbReference>
<dbReference type="EMBL" id="SMAA01000012">
    <property type="protein sequence ID" value="TCS78017.1"/>
    <property type="molecule type" value="Genomic_DNA"/>
</dbReference>
<dbReference type="FunFam" id="3.30.70.260:FF:000008">
    <property type="entry name" value="D-3-phosphoglycerate dehydrogenase, chloroplastic"/>
    <property type="match status" value="1"/>
</dbReference>
<dbReference type="CDD" id="cd12173">
    <property type="entry name" value="PGDH_4"/>
    <property type="match status" value="1"/>
</dbReference>
<evidence type="ECO:0000313" key="14">
    <source>
        <dbReference type="Proteomes" id="UP000295188"/>
    </source>
</evidence>
<dbReference type="PANTHER" id="PTHR42789:SF1">
    <property type="entry name" value="D-ISOMER SPECIFIC 2-HYDROXYACID DEHYDROGENASE FAMILY PROTEIN (AFU_ORTHOLOGUE AFUA_6G10090)"/>
    <property type="match status" value="1"/>
</dbReference>
<dbReference type="InterPro" id="IPR006139">
    <property type="entry name" value="D-isomer_2_OHA_DH_cat_dom"/>
</dbReference>
<dbReference type="AlphaFoldDB" id="A0A4R3K5M1"/>
<evidence type="ECO:0000256" key="2">
    <source>
        <dbReference type="ARBA" id="ARBA00005216"/>
    </source>
</evidence>
<dbReference type="Pfam" id="PF00389">
    <property type="entry name" value="2-Hacid_dh"/>
    <property type="match status" value="1"/>
</dbReference>
<dbReference type="InterPro" id="IPR045626">
    <property type="entry name" value="PGDH_ASB_dom"/>
</dbReference>
<dbReference type="FunFam" id="3.40.50.720:FF:000021">
    <property type="entry name" value="D-3-phosphoglycerate dehydrogenase"/>
    <property type="match status" value="1"/>
</dbReference>
<dbReference type="NCBIfam" id="TIGR01327">
    <property type="entry name" value="PGDH"/>
    <property type="match status" value="1"/>
</dbReference>
<dbReference type="EC" id="1.1.1.95" evidence="11"/>
<dbReference type="SUPFAM" id="SSF51735">
    <property type="entry name" value="NAD(P)-binding Rossmann-fold domains"/>
    <property type="match status" value="1"/>
</dbReference>
<comment type="catalytic activity">
    <reaction evidence="9">
        <text>(R)-2-hydroxyglutarate + NAD(+) = 2-oxoglutarate + NADH + H(+)</text>
        <dbReference type="Rhea" id="RHEA:49612"/>
        <dbReference type="ChEBI" id="CHEBI:15378"/>
        <dbReference type="ChEBI" id="CHEBI:15801"/>
        <dbReference type="ChEBI" id="CHEBI:16810"/>
        <dbReference type="ChEBI" id="CHEBI:57540"/>
        <dbReference type="ChEBI" id="CHEBI:57945"/>
        <dbReference type="EC" id="1.1.1.399"/>
    </reaction>
</comment>
<evidence type="ECO:0000256" key="8">
    <source>
        <dbReference type="ARBA" id="ARBA00023299"/>
    </source>
</evidence>
<dbReference type="GO" id="GO:0004617">
    <property type="term" value="F:phosphoglycerate dehydrogenase activity"/>
    <property type="evidence" value="ECO:0007669"/>
    <property type="project" value="UniProtKB-UniRule"/>
</dbReference>
<feature type="domain" description="ACT" evidence="12">
    <location>
        <begin position="452"/>
        <end position="527"/>
    </location>
</feature>
<evidence type="ECO:0000256" key="7">
    <source>
        <dbReference type="ARBA" id="ARBA00023027"/>
    </source>
</evidence>
<dbReference type="InterPro" id="IPR029753">
    <property type="entry name" value="D-isomer_DH_CS"/>
</dbReference>
<comment type="caution">
    <text evidence="13">The sequence shown here is derived from an EMBL/GenBank/DDBJ whole genome shotgun (WGS) entry which is preliminary data.</text>
</comment>
<dbReference type="Gene3D" id="3.40.50.720">
    <property type="entry name" value="NAD(P)-binding Rossmann-like Domain"/>
    <property type="match status" value="2"/>
</dbReference>
<gene>
    <name evidence="13" type="ORF">EDC37_11257</name>
</gene>
<comment type="catalytic activity">
    <reaction evidence="10 11">
        <text>(2R)-3-phosphoglycerate + NAD(+) = 3-phosphooxypyruvate + NADH + H(+)</text>
        <dbReference type="Rhea" id="RHEA:12641"/>
        <dbReference type="ChEBI" id="CHEBI:15378"/>
        <dbReference type="ChEBI" id="CHEBI:18110"/>
        <dbReference type="ChEBI" id="CHEBI:57540"/>
        <dbReference type="ChEBI" id="CHEBI:57945"/>
        <dbReference type="ChEBI" id="CHEBI:58272"/>
        <dbReference type="EC" id="1.1.1.95"/>
    </reaction>
</comment>
<keyword evidence="5 11" id="KW-0028">Amino-acid biosynthesis</keyword>
<sequence length="527" mass="56050">MKVLVADGVSPKAVDILQGDFDVVVKDKLPAEELLKIIPEFDGIIVRSASKVTKEVISKAAKLKVIGRAGVGTDNIDITAATERGIIVLNAPEGNTIAATEHTMAMMLSMSRMIPIANETLHKGEWNRKKYVGVELRGKTLGIIGLGRIGSGVAKRAMAFDMNIIAYDPYLNEDRAQALGVKTGSLGDVIKNADFITVHMPLTPQTKDMLNKDNIAQMKKGVRLVNCARGGIINEADLAAALKSGQVAAAAIDVFTSEPLSPDNPLASAPNIVLTPHLGASTVEAQIGVAIDASHGVAAALKGEPVSTAVNMAPVSAETMGKIRPYLALSERLGCTVQSLSDGPIQSLTVQYNGEIADIDTKMMTIAVIKGMLNPILQTAVNYVNAPSMAKQRNIKIQEIKNKDVANFANLITVTLKTPTGEQSVQGTLFGTEGRIVAINQHRVDVDPHARILICPHINRPGMIGLVGSLLAKYNINISGMQVGKTSIAGTSIMVLTIDDDITQDIIDQVSKIDGIFDAKLVNFYTI</sequence>
<keyword evidence="6 11" id="KW-0560">Oxidoreductase</keyword>
<dbReference type="PROSITE" id="PS51671">
    <property type="entry name" value="ACT"/>
    <property type="match status" value="1"/>
</dbReference>
<evidence type="ECO:0000256" key="11">
    <source>
        <dbReference type="RuleBase" id="RU363003"/>
    </source>
</evidence>
<evidence type="ECO:0000256" key="10">
    <source>
        <dbReference type="ARBA" id="ARBA00048731"/>
    </source>
</evidence>
<reference evidence="13 14" key="1">
    <citation type="submission" date="2019-03" db="EMBL/GenBank/DDBJ databases">
        <title>Genomic Encyclopedia of Type Strains, Phase IV (KMG-IV): sequencing the most valuable type-strain genomes for metagenomic binning, comparative biology and taxonomic classification.</title>
        <authorList>
            <person name="Goeker M."/>
        </authorList>
    </citation>
    <scope>NUCLEOTIDE SEQUENCE [LARGE SCALE GENOMIC DNA]</scope>
    <source>
        <strain evidence="13 14">DSM 20467</strain>
    </source>
</reference>